<dbReference type="PANTHER" id="PTHR36558:SF1">
    <property type="entry name" value="RESTRICTION ENDONUCLEASE DOMAIN-CONTAINING PROTEIN-RELATED"/>
    <property type="match status" value="1"/>
</dbReference>
<dbReference type="RefSeq" id="WP_136932286.1">
    <property type="nucleotide sequence ID" value="NZ_SSMQ01000034.1"/>
</dbReference>
<feature type="domain" description="Putative restriction endonuclease" evidence="1">
    <location>
        <begin position="12"/>
        <end position="164"/>
    </location>
</feature>
<comment type="caution">
    <text evidence="2">The sequence shown here is derived from an EMBL/GenBank/DDBJ whole genome shotgun (WGS) entry which is preliminary data.</text>
</comment>
<dbReference type="CDD" id="cd06260">
    <property type="entry name" value="DUF820-like"/>
    <property type="match status" value="1"/>
</dbReference>
<keyword evidence="2" id="KW-0540">Nuclease</keyword>
<evidence type="ECO:0000259" key="1">
    <source>
        <dbReference type="Pfam" id="PF05685"/>
    </source>
</evidence>
<dbReference type="GO" id="GO:0004519">
    <property type="term" value="F:endonuclease activity"/>
    <property type="evidence" value="ECO:0007669"/>
    <property type="project" value="UniProtKB-KW"/>
</dbReference>
<sequence>MAEPAGKLKVTFAEYLALEEASETKHEFLDGQIYDMAGGTPDHGLLAGNVLRALGNQLEGRPCRVHPADVRIRIQATGLSTYPDVSVVCGKLQVDAEDKNGVVNPIVLVEILSESTEAYDRGQKFAHYRRIPSLREYVLISHQTKLIEVYRRADEGAWVLHEAESGSIDLVSIGCALSVDSVYRGAFEEPELVS</sequence>
<dbReference type="Proteomes" id="UP000309215">
    <property type="component" value="Unassembled WGS sequence"/>
</dbReference>
<dbReference type="PANTHER" id="PTHR36558">
    <property type="entry name" value="GLR1098 PROTEIN"/>
    <property type="match status" value="1"/>
</dbReference>
<protein>
    <submittedName>
        <fullName evidence="2">Uma2 family endonuclease</fullName>
    </submittedName>
</protein>
<dbReference type="InterPro" id="IPR011335">
    <property type="entry name" value="Restrct_endonuc-II-like"/>
</dbReference>
<evidence type="ECO:0000313" key="3">
    <source>
        <dbReference type="Proteomes" id="UP000309215"/>
    </source>
</evidence>
<organism evidence="2 3">
    <name type="scientific">Polyangium fumosum</name>
    <dbReference type="NCBI Taxonomy" id="889272"/>
    <lineage>
        <taxon>Bacteria</taxon>
        <taxon>Pseudomonadati</taxon>
        <taxon>Myxococcota</taxon>
        <taxon>Polyangia</taxon>
        <taxon>Polyangiales</taxon>
        <taxon>Polyangiaceae</taxon>
        <taxon>Polyangium</taxon>
    </lineage>
</organism>
<dbReference type="Pfam" id="PF05685">
    <property type="entry name" value="Uma2"/>
    <property type="match status" value="1"/>
</dbReference>
<dbReference type="SUPFAM" id="SSF52980">
    <property type="entry name" value="Restriction endonuclease-like"/>
    <property type="match status" value="1"/>
</dbReference>
<dbReference type="Gene3D" id="3.90.1570.10">
    <property type="entry name" value="tt1808, chain A"/>
    <property type="match status" value="1"/>
</dbReference>
<accession>A0A4U1J5U9</accession>
<dbReference type="InterPro" id="IPR012296">
    <property type="entry name" value="Nuclease_put_TT1808"/>
</dbReference>
<keyword evidence="3" id="KW-1185">Reference proteome</keyword>
<dbReference type="EMBL" id="SSMQ01000034">
    <property type="protein sequence ID" value="TKD02481.1"/>
    <property type="molecule type" value="Genomic_DNA"/>
</dbReference>
<dbReference type="AlphaFoldDB" id="A0A4U1J5U9"/>
<dbReference type="InterPro" id="IPR008538">
    <property type="entry name" value="Uma2"/>
</dbReference>
<keyword evidence="2" id="KW-0378">Hydrolase</keyword>
<name>A0A4U1J5U9_9BACT</name>
<reference evidence="2 3" key="1">
    <citation type="submission" date="2019-04" db="EMBL/GenBank/DDBJ databases">
        <authorList>
            <person name="Li Y."/>
            <person name="Wang J."/>
        </authorList>
    </citation>
    <scope>NUCLEOTIDE SEQUENCE [LARGE SCALE GENOMIC DNA]</scope>
    <source>
        <strain evidence="2 3">DSM 14668</strain>
    </source>
</reference>
<keyword evidence="2" id="KW-0255">Endonuclease</keyword>
<proteinExistence type="predicted"/>
<dbReference type="OrthoDB" id="5503005at2"/>
<gene>
    <name evidence="2" type="ORF">E8A74_28740</name>
</gene>
<evidence type="ECO:0000313" key="2">
    <source>
        <dbReference type="EMBL" id="TKD02481.1"/>
    </source>
</evidence>